<reference evidence="2 3" key="1">
    <citation type="submission" date="2015-12" db="EMBL/GenBank/DDBJ databases">
        <title>Draft Genome Sequence of Olsenella scatoligenes SK9K4T; a Producer of 3-Methylindole- (skatole) and 4-Methylphenol- (p-cresol) Isolated from Pig Feces.</title>
        <authorList>
            <person name="Li X."/>
            <person name="Borg B."/>
            <person name="Canibe N."/>
        </authorList>
    </citation>
    <scope>NUCLEOTIDE SEQUENCE [LARGE SCALE GENOMIC DNA]</scope>
    <source>
        <strain evidence="2 3">SK9K4</strain>
    </source>
</reference>
<evidence type="ECO:0000313" key="2">
    <source>
        <dbReference type="EMBL" id="KUH58570.1"/>
    </source>
</evidence>
<dbReference type="EMBL" id="LOJF01000009">
    <property type="protein sequence ID" value="KUH58570.1"/>
    <property type="molecule type" value="Genomic_DNA"/>
</dbReference>
<dbReference type="STRING" id="1299998.AUL39_06215"/>
<protein>
    <recommendedName>
        <fullName evidence="1">Glycosyl transferase family 1 domain-containing protein</fullName>
    </recommendedName>
</protein>
<evidence type="ECO:0000313" key="3">
    <source>
        <dbReference type="Proteomes" id="UP000054078"/>
    </source>
</evidence>
<dbReference type="PANTHER" id="PTHR45947:SF3">
    <property type="entry name" value="SULFOQUINOVOSYL TRANSFERASE SQD2"/>
    <property type="match status" value="1"/>
</dbReference>
<proteinExistence type="predicted"/>
<dbReference type="PANTHER" id="PTHR45947">
    <property type="entry name" value="SULFOQUINOVOSYL TRANSFERASE SQD2"/>
    <property type="match status" value="1"/>
</dbReference>
<organism evidence="2 3">
    <name type="scientific">Tractidigestivibacter scatoligenes</name>
    <name type="common">Olsenella scatoligenes</name>
    <dbReference type="NCBI Taxonomy" id="1299998"/>
    <lineage>
        <taxon>Bacteria</taxon>
        <taxon>Bacillati</taxon>
        <taxon>Actinomycetota</taxon>
        <taxon>Coriobacteriia</taxon>
        <taxon>Coriobacteriales</taxon>
        <taxon>Atopobiaceae</taxon>
        <taxon>Tractidigestivibacter</taxon>
    </lineage>
</organism>
<dbReference type="AlphaFoldDB" id="A0A100YVR2"/>
<keyword evidence="3" id="KW-1185">Reference proteome</keyword>
<name>A0A100YVR2_TRASO</name>
<accession>A0A100YVR2</accession>
<dbReference type="GO" id="GO:0016758">
    <property type="term" value="F:hexosyltransferase activity"/>
    <property type="evidence" value="ECO:0007669"/>
    <property type="project" value="TreeGrafter"/>
</dbReference>
<sequence>MVTSARDDAPEVETQADGVRVVRLPSVQLMGGRLPLSRHGANERSLLSAVSSLGVDRVLVNTRFYGTSVMGLRFAREHSLPAVLLDHGSAWLTFGRGGALDAAAHAWERHMTACDVSLGATFAGISEKSAAWLSTFGITTSLVIPNAIDARSFRGEASARDFRAELGISEDKMLVAFVGRLAPEKGPERLLDAMRELGEGYVAVLAGEGALRPQLERALPANAYLVGNLSHPDLSALLSQASAFCLPTRSEGFCTSLLEAGAWGVPCVVPDVGGAREVLCQCPDTFGCITKDREPATMADGIRWVSASWTPERSLKLRAHVERDLSWAQTAQALELAFEQAEQD</sequence>
<gene>
    <name evidence="2" type="ORF">AUL39_06215</name>
</gene>
<dbReference type="InterPro" id="IPR050194">
    <property type="entry name" value="Glycosyltransferase_grp1"/>
</dbReference>
<feature type="domain" description="Glycosyl transferase family 1" evidence="1">
    <location>
        <begin position="161"/>
        <end position="309"/>
    </location>
</feature>
<dbReference type="InterPro" id="IPR001296">
    <property type="entry name" value="Glyco_trans_1"/>
</dbReference>
<dbReference type="Gene3D" id="3.40.50.2000">
    <property type="entry name" value="Glycogen Phosphorylase B"/>
    <property type="match status" value="2"/>
</dbReference>
<dbReference type="Pfam" id="PF00534">
    <property type="entry name" value="Glycos_transf_1"/>
    <property type="match status" value="1"/>
</dbReference>
<comment type="caution">
    <text evidence="2">The sequence shown here is derived from an EMBL/GenBank/DDBJ whole genome shotgun (WGS) entry which is preliminary data.</text>
</comment>
<dbReference type="CDD" id="cd03801">
    <property type="entry name" value="GT4_PimA-like"/>
    <property type="match status" value="1"/>
</dbReference>
<dbReference type="SUPFAM" id="SSF53756">
    <property type="entry name" value="UDP-Glycosyltransferase/glycogen phosphorylase"/>
    <property type="match status" value="1"/>
</dbReference>
<dbReference type="Proteomes" id="UP000054078">
    <property type="component" value="Unassembled WGS sequence"/>
</dbReference>
<evidence type="ECO:0000259" key="1">
    <source>
        <dbReference type="Pfam" id="PF00534"/>
    </source>
</evidence>